<dbReference type="InterPro" id="IPR036779">
    <property type="entry name" value="LysM_dom_sf"/>
</dbReference>
<evidence type="ECO:0000256" key="2">
    <source>
        <dbReference type="SAM" id="MobiDB-lite"/>
    </source>
</evidence>
<dbReference type="STRING" id="1443111.Z949_2143"/>
<dbReference type="CDD" id="cd00118">
    <property type="entry name" value="LysM"/>
    <property type="match status" value="1"/>
</dbReference>
<gene>
    <name evidence="5" type="ORF">C8N30_0187</name>
</gene>
<comment type="caution">
    <text evidence="5">The sequence shown here is derived from an EMBL/GenBank/DDBJ whole genome shotgun (WGS) entry which is preliminary data.</text>
</comment>
<dbReference type="PANTHER" id="PTHR21666">
    <property type="entry name" value="PEPTIDASE-RELATED"/>
    <property type="match status" value="1"/>
</dbReference>
<sequence length="409" mass="42068">MKLSDMRVSVRVPLLTGVACITLAACNQPLDFDMRGIGGGFSTANAAQAALDGRPAPDDRGVISYPNYQVAVARQGDTLVDVANRLGLDAPQLARFNGINPNVPLRKDEIIALPSRVAEPSPATGAIGTGPIKPVDISTVAGGAIARTPATPGVQTTTLAPLPAAKAPSQTGKEPIRHKVERGETAFTVARLYSVPAKDLAEWNGLGADFAIREGQYLLIPVPSQNPPKAAPAQSASATTLPGVGSVTPTPPSATKPLPAEKIEPAAQTKPVQTAVVTPKPVADVGKTTAPAATGKLVKPVSGTIIRDYAKGKNEGINIKAAPGTAVKAADAGTVAAITQSADGVPIIVVRHADNLLTVYANVTDVGVKRGDTVSRGQSIAKLRGGDDSFVHFEVRKGFDSVDPNPFLN</sequence>
<dbReference type="Gene3D" id="2.70.70.10">
    <property type="entry name" value="Glucose Permease (Domain IIA)"/>
    <property type="match status" value="1"/>
</dbReference>
<dbReference type="InterPro" id="IPR018392">
    <property type="entry name" value="LysM"/>
</dbReference>
<dbReference type="InterPro" id="IPR050570">
    <property type="entry name" value="Cell_wall_metabolism_enzyme"/>
</dbReference>
<dbReference type="Proteomes" id="UP000284407">
    <property type="component" value="Unassembled WGS sequence"/>
</dbReference>
<dbReference type="AlphaFoldDB" id="A0A420DN70"/>
<dbReference type="SUPFAM" id="SSF51261">
    <property type="entry name" value="Duplicated hybrid motif"/>
    <property type="match status" value="1"/>
</dbReference>
<feature type="signal peptide" evidence="3">
    <location>
        <begin position="1"/>
        <end position="24"/>
    </location>
</feature>
<organism evidence="5 6">
    <name type="scientific">Sulfitobacter guttiformis</name>
    <dbReference type="NCBI Taxonomy" id="74349"/>
    <lineage>
        <taxon>Bacteria</taxon>
        <taxon>Pseudomonadati</taxon>
        <taxon>Pseudomonadota</taxon>
        <taxon>Alphaproteobacteria</taxon>
        <taxon>Rhodobacterales</taxon>
        <taxon>Roseobacteraceae</taxon>
        <taxon>Sulfitobacter</taxon>
    </lineage>
</organism>
<evidence type="ECO:0000256" key="1">
    <source>
        <dbReference type="ARBA" id="ARBA00022729"/>
    </source>
</evidence>
<dbReference type="InterPro" id="IPR016047">
    <property type="entry name" value="M23ase_b-sheet_dom"/>
</dbReference>
<keyword evidence="1 3" id="KW-0732">Signal</keyword>
<dbReference type="Pfam" id="PF01551">
    <property type="entry name" value="Peptidase_M23"/>
    <property type="match status" value="1"/>
</dbReference>
<dbReference type="Gene3D" id="3.10.350.10">
    <property type="entry name" value="LysM domain"/>
    <property type="match status" value="1"/>
</dbReference>
<feature type="region of interest" description="Disordered" evidence="2">
    <location>
        <begin position="226"/>
        <end position="255"/>
    </location>
</feature>
<accession>A0A420DN70</accession>
<evidence type="ECO:0000256" key="3">
    <source>
        <dbReference type="SAM" id="SignalP"/>
    </source>
</evidence>
<dbReference type="Pfam" id="PF01476">
    <property type="entry name" value="LysM"/>
    <property type="match status" value="2"/>
</dbReference>
<dbReference type="PROSITE" id="PS51782">
    <property type="entry name" value="LYSM"/>
    <property type="match status" value="1"/>
</dbReference>
<dbReference type="EMBL" id="RAQK01000001">
    <property type="protein sequence ID" value="RKE95650.1"/>
    <property type="molecule type" value="Genomic_DNA"/>
</dbReference>
<evidence type="ECO:0000259" key="4">
    <source>
        <dbReference type="PROSITE" id="PS51782"/>
    </source>
</evidence>
<dbReference type="OrthoDB" id="9795421at2"/>
<dbReference type="GO" id="GO:0004222">
    <property type="term" value="F:metalloendopeptidase activity"/>
    <property type="evidence" value="ECO:0007669"/>
    <property type="project" value="TreeGrafter"/>
</dbReference>
<evidence type="ECO:0000313" key="5">
    <source>
        <dbReference type="EMBL" id="RKE95650.1"/>
    </source>
</evidence>
<name>A0A420DN70_9RHOB</name>
<dbReference type="PROSITE" id="PS51257">
    <property type="entry name" value="PROKAR_LIPOPROTEIN"/>
    <property type="match status" value="1"/>
</dbReference>
<evidence type="ECO:0000313" key="6">
    <source>
        <dbReference type="Proteomes" id="UP000284407"/>
    </source>
</evidence>
<keyword evidence="5" id="KW-0378">Hydrolase</keyword>
<feature type="domain" description="LysM" evidence="4">
    <location>
        <begin position="176"/>
        <end position="220"/>
    </location>
</feature>
<protein>
    <submittedName>
        <fullName evidence="5">Murein DD-endopeptidase MepM/ murein hydrolase activator NlpD</fullName>
    </submittedName>
</protein>
<dbReference type="SMART" id="SM00257">
    <property type="entry name" value="LysM"/>
    <property type="match status" value="2"/>
</dbReference>
<dbReference type="InterPro" id="IPR011055">
    <property type="entry name" value="Dup_hybrid_motif"/>
</dbReference>
<dbReference type="RefSeq" id="WP_025062608.1">
    <property type="nucleotide sequence ID" value="NZ_RAQK01000001.1"/>
</dbReference>
<dbReference type="CDD" id="cd12797">
    <property type="entry name" value="M23_peptidase"/>
    <property type="match status" value="1"/>
</dbReference>
<dbReference type="SUPFAM" id="SSF54106">
    <property type="entry name" value="LysM domain"/>
    <property type="match status" value="1"/>
</dbReference>
<feature type="chain" id="PRO_5019210794" evidence="3">
    <location>
        <begin position="25"/>
        <end position="409"/>
    </location>
</feature>
<keyword evidence="6" id="KW-1185">Reference proteome</keyword>
<reference evidence="5 6" key="1">
    <citation type="submission" date="2018-09" db="EMBL/GenBank/DDBJ databases">
        <title>Genomic Encyclopedia of Archaeal and Bacterial Type Strains, Phase II (KMG-II): from individual species to whole genera.</title>
        <authorList>
            <person name="Goeker M."/>
        </authorList>
    </citation>
    <scope>NUCLEOTIDE SEQUENCE [LARGE SCALE GENOMIC DNA]</scope>
    <source>
        <strain evidence="5 6">DSM 11458</strain>
    </source>
</reference>
<proteinExistence type="predicted"/>
<dbReference type="PANTHER" id="PTHR21666:SF289">
    <property type="entry name" value="L-ALA--D-GLU ENDOPEPTIDASE"/>
    <property type="match status" value="1"/>
</dbReference>